<reference evidence="1" key="1">
    <citation type="submission" date="2019-04" db="EMBL/GenBank/DDBJ databases">
        <title>Microbes associate with the intestines of laboratory mice.</title>
        <authorList>
            <person name="Navarre W."/>
            <person name="Wong E."/>
            <person name="Huang K.C."/>
            <person name="Tropini C."/>
            <person name="Ng K."/>
            <person name="Yu B."/>
        </authorList>
    </citation>
    <scope>NUCLEOTIDE SEQUENCE</scope>
    <source>
        <strain evidence="1">NM86_A22</strain>
    </source>
</reference>
<protein>
    <submittedName>
        <fullName evidence="1">Uncharacterized protein</fullName>
    </submittedName>
</protein>
<gene>
    <name evidence="1" type="ORF">E5990_05880</name>
</gene>
<proteinExistence type="predicted"/>
<evidence type="ECO:0000313" key="1">
    <source>
        <dbReference type="EMBL" id="THG51654.1"/>
    </source>
</evidence>
<sequence>MKVFEISGIMVGVDTYTPAEKQLKRNDCERMAVLRVLCRLTGLNITDICHNADGSPFLKDMPLNISISHCRTHVAVAVSSLQNNFGLDIENFRIQLYKVKDKFLSKNGQSVWNTDNLMLLRAWTIMEATYKAVRIKGIDICNDIVMVPDNDNKMFENNIETLCGTSHVNGCIHNLSFNSMAITPETVVSIVFKS</sequence>
<comment type="caution">
    <text evidence="1">The sequence shown here is derived from an EMBL/GenBank/DDBJ whole genome shotgun (WGS) entry which is preliminary data.</text>
</comment>
<organism evidence="1 2">
    <name type="scientific">Muribaculum caecicola</name>
    <dbReference type="NCBI Taxonomy" id="3038144"/>
    <lineage>
        <taxon>Bacteria</taxon>
        <taxon>Pseudomonadati</taxon>
        <taxon>Bacteroidota</taxon>
        <taxon>Bacteroidia</taxon>
        <taxon>Bacteroidales</taxon>
        <taxon>Muribaculaceae</taxon>
        <taxon>Muribaculum</taxon>
    </lineage>
</organism>
<dbReference type="EMBL" id="SSTG01000057">
    <property type="protein sequence ID" value="THG51654.1"/>
    <property type="molecule type" value="Genomic_DNA"/>
</dbReference>
<accession>A0AC61S5G8</accession>
<dbReference type="Proteomes" id="UP000305401">
    <property type="component" value="Unassembled WGS sequence"/>
</dbReference>
<keyword evidence="2" id="KW-1185">Reference proteome</keyword>
<name>A0AC61S5G8_9BACT</name>
<evidence type="ECO:0000313" key="2">
    <source>
        <dbReference type="Proteomes" id="UP000305401"/>
    </source>
</evidence>